<comment type="caution">
    <text evidence="5">The sequence shown here is derived from an EMBL/GenBank/DDBJ whole genome shotgun (WGS) entry which is preliminary data.</text>
</comment>
<dbReference type="InterPro" id="IPR001005">
    <property type="entry name" value="SANT/Myb"/>
</dbReference>
<organism evidence="5 6">
    <name type="scientific">Stentor coeruleus</name>
    <dbReference type="NCBI Taxonomy" id="5963"/>
    <lineage>
        <taxon>Eukaryota</taxon>
        <taxon>Sar</taxon>
        <taxon>Alveolata</taxon>
        <taxon>Ciliophora</taxon>
        <taxon>Postciliodesmatophora</taxon>
        <taxon>Heterotrichea</taxon>
        <taxon>Heterotrichida</taxon>
        <taxon>Stentoridae</taxon>
        <taxon>Stentor</taxon>
    </lineage>
</organism>
<gene>
    <name evidence="5" type="ORF">SteCoe_31667</name>
</gene>
<dbReference type="PANTHER" id="PTHR45614">
    <property type="entry name" value="MYB PROTEIN-RELATED"/>
    <property type="match status" value="1"/>
</dbReference>
<dbReference type="InterPro" id="IPR009057">
    <property type="entry name" value="Homeodomain-like_sf"/>
</dbReference>
<evidence type="ECO:0000313" key="6">
    <source>
        <dbReference type="Proteomes" id="UP000187209"/>
    </source>
</evidence>
<dbReference type="Pfam" id="PF13921">
    <property type="entry name" value="Myb_DNA-bind_6"/>
    <property type="match status" value="1"/>
</dbReference>
<keyword evidence="1" id="KW-0677">Repeat</keyword>
<dbReference type="SUPFAM" id="SSF46689">
    <property type="entry name" value="Homeodomain-like"/>
    <property type="match status" value="1"/>
</dbReference>
<reference evidence="5 6" key="1">
    <citation type="submission" date="2016-11" db="EMBL/GenBank/DDBJ databases">
        <title>The macronuclear genome of Stentor coeruleus: a giant cell with tiny introns.</title>
        <authorList>
            <person name="Slabodnick M."/>
            <person name="Ruby J.G."/>
            <person name="Reiff S.B."/>
            <person name="Swart E.C."/>
            <person name="Gosai S."/>
            <person name="Prabakaran S."/>
            <person name="Witkowska E."/>
            <person name="Larue G.E."/>
            <person name="Fisher S."/>
            <person name="Freeman R.M."/>
            <person name="Gunawardena J."/>
            <person name="Chu W."/>
            <person name="Stover N.A."/>
            <person name="Gregory B.D."/>
            <person name="Nowacki M."/>
            <person name="Derisi J."/>
            <person name="Roy S.W."/>
            <person name="Marshall W.F."/>
            <person name="Sood P."/>
        </authorList>
    </citation>
    <scope>NUCLEOTIDE SEQUENCE [LARGE SCALE GENOMIC DNA]</scope>
    <source>
        <strain evidence="5">WM001</strain>
    </source>
</reference>
<sequence length="202" mass="23081">MQNSLCVNIESSQSLSGQIDSMVWVPCIPDYSTGTLIPLYTLNNFPYQSNNSNKQPLISRGGLKSKPWTHDEDQRLLDLIKLYGVKKWAAIAKALNSSSDSKLVRKGKHCRERWHNHLNPDINKGEWSYEEDLILLKEQNQLGNKWSSIAKCLDGRTENAVKNRWNSLLKNARADMNMNCMPTQTIVNILISQIQGLVNRRE</sequence>
<keyword evidence="2" id="KW-0238">DNA-binding</keyword>
<dbReference type="FunFam" id="1.10.10.60:FF:000010">
    <property type="entry name" value="Transcriptional activator Myb isoform A"/>
    <property type="match status" value="1"/>
</dbReference>
<dbReference type="Proteomes" id="UP000187209">
    <property type="component" value="Unassembled WGS sequence"/>
</dbReference>
<dbReference type="Gene3D" id="1.10.10.60">
    <property type="entry name" value="Homeodomain-like"/>
    <property type="match status" value="2"/>
</dbReference>
<keyword evidence="6" id="KW-1185">Reference proteome</keyword>
<dbReference type="PROSITE" id="PS50090">
    <property type="entry name" value="MYB_LIKE"/>
    <property type="match status" value="2"/>
</dbReference>
<feature type="domain" description="HTH myb-type" evidence="4">
    <location>
        <begin position="60"/>
        <end position="118"/>
    </location>
</feature>
<evidence type="ECO:0000256" key="1">
    <source>
        <dbReference type="ARBA" id="ARBA00022737"/>
    </source>
</evidence>
<evidence type="ECO:0000256" key="2">
    <source>
        <dbReference type="ARBA" id="ARBA00023125"/>
    </source>
</evidence>
<accession>A0A1R2B109</accession>
<dbReference type="PROSITE" id="PS51294">
    <property type="entry name" value="HTH_MYB"/>
    <property type="match status" value="2"/>
</dbReference>
<evidence type="ECO:0000259" key="4">
    <source>
        <dbReference type="PROSITE" id="PS51294"/>
    </source>
</evidence>
<feature type="domain" description="Myb-like" evidence="3">
    <location>
        <begin position="60"/>
        <end position="118"/>
    </location>
</feature>
<dbReference type="AlphaFoldDB" id="A0A1R2B109"/>
<dbReference type="GO" id="GO:0000978">
    <property type="term" value="F:RNA polymerase II cis-regulatory region sequence-specific DNA binding"/>
    <property type="evidence" value="ECO:0007669"/>
    <property type="project" value="TreeGrafter"/>
</dbReference>
<dbReference type="PANTHER" id="PTHR45614:SF274">
    <property type="entry name" value="MYB-LIKE DNA-BINDING PROTEIN"/>
    <property type="match status" value="1"/>
</dbReference>
<dbReference type="OrthoDB" id="306004at2759"/>
<feature type="domain" description="Myb-like" evidence="3">
    <location>
        <begin position="119"/>
        <end position="169"/>
    </location>
</feature>
<dbReference type="InterPro" id="IPR017930">
    <property type="entry name" value="Myb_dom"/>
</dbReference>
<evidence type="ECO:0000313" key="5">
    <source>
        <dbReference type="EMBL" id="OMJ70375.1"/>
    </source>
</evidence>
<dbReference type="InterPro" id="IPR050560">
    <property type="entry name" value="MYB_TF"/>
</dbReference>
<dbReference type="GO" id="GO:0000981">
    <property type="term" value="F:DNA-binding transcription factor activity, RNA polymerase II-specific"/>
    <property type="evidence" value="ECO:0007669"/>
    <property type="project" value="TreeGrafter"/>
</dbReference>
<evidence type="ECO:0000259" key="3">
    <source>
        <dbReference type="PROSITE" id="PS50090"/>
    </source>
</evidence>
<name>A0A1R2B109_9CILI</name>
<proteinExistence type="predicted"/>
<protein>
    <submittedName>
        <fullName evidence="5">Uncharacterized protein</fullName>
    </submittedName>
</protein>
<dbReference type="EMBL" id="MPUH01001094">
    <property type="protein sequence ID" value="OMJ70375.1"/>
    <property type="molecule type" value="Genomic_DNA"/>
</dbReference>
<dbReference type="SMART" id="SM00717">
    <property type="entry name" value="SANT"/>
    <property type="match status" value="2"/>
</dbReference>
<feature type="domain" description="HTH myb-type" evidence="4">
    <location>
        <begin position="119"/>
        <end position="173"/>
    </location>
</feature>
<dbReference type="GO" id="GO:0005634">
    <property type="term" value="C:nucleus"/>
    <property type="evidence" value="ECO:0007669"/>
    <property type="project" value="TreeGrafter"/>
</dbReference>
<dbReference type="CDD" id="cd00167">
    <property type="entry name" value="SANT"/>
    <property type="match status" value="2"/>
</dbReference>